<organism evidence="2 3">
    <name type="scientific">Eumeta variegata</name>
    <name type="common">Bagworm moth</name>
    <name type="synonym">Eumeta japonica</name>
    <dbReference type="NCBI Taxonomy" id="151549"/>
    <lineage>
        <taxon>Eukaryota</taxon>
        <taxon>Metazoa</taxon>
        <taxon>Ecdysozoa</taxon>
        <taxon>Arthropoda</taxon>
        <taxon>Hexapoda</taxon>
        <taxon>Insecta</taxon>
        <taxon>Pterygota</taxon>
        <taxon>Neoptera</taxon>
        <taxon>Endopterygota</taxon>
        <taxon>Lepidoptera</taxon>
        <taxon>Glossata</taxon>
        <taxon>Ditrysia</taxon>
        <taxon>Tineoidea</taxon>
        <taxon>Psychidae</taxon>
        <taxon>Oiketicinae</taxon>
        <taxon>Eumeta</taxon>
    </lineage>
</organism>
<evidence type="ECO:0000313" key="3">
    <source>
        <dbReference type="Proteomes" id="UP000299102"/>
    </source>
</evidence>
<keyword evidence="3" id="KW-1185">Reference proteome</keyword>
<accession>A0A4C1SNK4</accession>
<dbReference type="EMBL" id="BGZK01003601">
    <property type="protein sequence ID" value="GBP02897.1"/>
    <property type="molecule type" value="Genomic_DNA"/>
</dbReference>
<dbReference type="AlphaFoldDB" id="A0A4C1SNK4"/>
<dbReference type="Proteomes" id="UP000299102">
    <property type="component" value="Unassembled WGS sequence"/>
</dbReference>
<protein>
    <submittedName>
        <fullName evidence="2">Uncharacterized protein</fullName>
    </submittedName>
</protein>
<feature type="region of interest" description="Disordered" evidence="1">
    <location>
        <begin position="1"/>
        <end position="23"/>
    </location>
</feature>
<evidence type="ECO:0000256" key="1">
    <source>
        <dbReference type="SAM" id="MobiDB-lite"/>
    </source>
</evidence>
<reference evidence="2 3" key="1">
    <citation type="journal article" date="2019" name="Commun. Biol.">
        <title>The bagworm genome reveals a unique fibroin gene that provides high tensile strength.</title>
        <authorList>
            <person name="Kono N."/>
            <person name="Nakamura H."/>
            <person name="Ohtoshi R."/>
            <person name="Tomita M."/>
            <person name="Numata K."/>
            <person name="Arakawa K."/>
        </authorList>
    </citation>
    <scope>NUCLEOTIDE SEQUENCE [LARGE SCALE GENOMIC DNA]</scope>
</reference>
<comment type="caution">
    <text evidence="2">The sequence shown here is derived from an EMBL/GenBank/DDBJ whole genome shotgun (WGS) entry which is preliminary data.</text>
</comment>
<feature type="compositionally biased region" description="Basic and acidic residues" evidence="1">
    <location>
        <begin position="7"/>
        <end position="22"/>
    </location>
</feature>
<proteinExistence type="predicted"/>
<name>A0A4C1SNK4_EUMVA</name>
<sequence length="126" mass="14265">MAHIGLARRDSGRRRFPDRRTDPAYLTRKMKNVSYTAPINDTFGDRDKDGLCRSNAGVELSKARQLSVTDKLTYRVVAASDTLLLSMGELPREWRRKAHSRDTENPILEPSIYLAVDVSMLSLISN</sequence>
<gene>
    <name evidence="2" type="ORF">EVAR_101553_1</name>
</gene>
<evidence type="ECO:0000313" key="2">
    <source>
        <dbReference type="EMBL" id="GBP02897.1"/>
    </source>
</evidence>